<evidence type="ECO:0000313" key="9">
    <source>
        <dbReference type="EMBL" id="RED22658.1"/>
    </source>
</evidence>
<name>A0A3D9FQA0_9FLAO</name>
<evidence type="ECO:0000256" key="2">
    <source>
        <dbReference type="ARBA" id="ARBA00022801"/>
    </source>
</evidence>
<evidence type="ECO:0000259" key="6">
    <source>
        <dbReference type="Pfam" id="PF02837"/>
    </source>
</evidence>
<dbReference type="SUPFAM" id="SSF49373">
    <property type="entry name" value="Invasin/intimin cell-adhesion fragments"/>
    <property type="match status" value="1"/>
</dbReference>
<dbReference type="Pfam" id="PF02836">
    <property type="entry name" value="Glyco_hydro_2_C"/>
    <property type="match status" value="1"/>
</dbReference>
<feature type="domain" description="Glycosyl hydrolases family 2 sugar binding" evidence="6">
    <location>
        <begin position="88"/>
        <end position="182"/>
    </location>
</feature>
<dbReference type="EMBL" id="QRDQ01000010">
    <property type="protein sequence ID" value="RED22658.1"/>
    <property type="molecule type" value="Genomic_DNA"/>
</dbReference>
<organism evidence="9 10">
    <name type="scientific">Flavobacterium cutihirudinis</name>
    <dbReference type="NCBI Taxonomy" id="1265740"/>
    <lineage>
        <taxon>Bacteria</taxon>
        <taxon>Pseudomonadati</taxon>
        <taxon>Bacteroidota</taxon>
        <taxon>Flavobacteriia</taxon>
        <taxon>Flavobacteriales</taxon>
        <taxon>Flavobacteriaceae</taxon>
        <taxon>Flavobacterium</taxon>
    </lineage>
</organism>
<evidence type="ECO:0000256" key="1">
    <source>
        <dbReference type="ARBA" id="ARBA00007401"/>
    </source>
</evidence>
<dbReference type="InterPro" id="IPR013783">
    <property type="entry name" value="Ig-like_fold"/>
</dbReference>
<keyword evidence="10" id="KW-1185">Reference proteome</keyword>
<evidence type="ECO:0000259" key="4">
    <source>
        <dbReference type="Pfam" id="PF00703"/>
    </source>
</evidence>
<comment type="similarity">
    <text evidence="1">Belongs to the glycosyl hydrolase 2 family.</text>
</comment>
<dbReference type="SUPFAM" id="SSF51445">
    <property type="entry name" value="(Trans)glycosidases"/>
    <property type="match status" value="1"/>
</dbReference>
<comment type="caution">
    <text evidence="9">The sequence shown here is derived from an EMBL/GenBank/DDBJ whole genome shotgun (WGS) entry which is preliminary data.</text>
</comment>
<dbReference type="PANTHER" id="PTHR42732:SF1">
    <property type="entry name" value="BETA-MANNOSIDASE"/>
    <property type="match status" value="1"/>
</dbReference>
<dbReference type="Pfam" id="PF00703">
    <property type="entry name" value="Glyco_hydro_2"/>
    <property type="match status" value="1"/>
</dbReference>
<evidence type="ECO:0000259" key="7">
    <source>
        <dbReference type="Pfam" id="PF16355"/>
    </source>
</evidence>
<sequence>MKIFKTLCCVFCCFISLNATYSQRAKIIEKEKFDYDWTFYFGDNKNASDVNFDDSGWRKLDLPHDWSIEGRVDAKNPMGNDGGYFPSGIAWYRKTFELPSNYNGEKLSLYFEGVYMNAEVFINGVSLGIRPYGYSSFYYDITPHIKIGQKNVVAVKVDNSQQKNCRWYSGSGIYRHVWLLTTEPVHINPWGIAITTPEADKNNATVKIATVLKNETSSDHTLTLRTKILDKGKLTATQDEKITLSANSEKEIVQTIKVNNPKLWSPESPNLYKASVTVLIDKNEVDQQTINFGIRTIAYNATEGFLLNGKEVKINGGCVHHDNGSLGAAAYDRAEYRKAELLKAAGFNAVRTAHNPPSEAFLDACDKIGLLVMDEAFDGWRESKNKYDYAMYFDDWWQKDLSALVFRDRNHPSIVFWSIGNEIIERKKPEAIETATKLAGLVRKLDPSRPVTSAMTTWDKDWEMFDPLFAVHDIGGYNYQMHHAVADHKRVPSRVIVQTESYPRDAFSNLKAVNDNKYIIGDFVWTAMDYLGESGIGRHYYKGETEGEHYERDIFPWHGAYCGDIDLTGWRKPISHYRDLLYNEDKKLYMAVKEPNGYYGEIKETLWSVWPTWESWNWPGHEGKNIEVEVYSRYSSVRLYVNGKLWKELPTTVNEQFKATFEIPYTAGEIKAVGVQNGKELETKSLKTAGKPAKIELNADRKNLAANGQDLSYVEILIKDENGNIDPNAANELEFKIEGAGVIAAVDNGNLQDQDSYIGTKRKAWKGRAMVIVKSTRKKGKIKLIVTSAGLEKAAVEILSK</sequence>
<dbReference type="GO" id="GO:0004553">
    <property type="term" value="F:hydrolase activity, hydrolyzing O-glycosyl compounds"/>
    <property type="evidence" value="ECO:0007669"/>
    <property type="project" value="InterPro"/>
</dbReference>
<dbReference type="SUPFAM" id="SSF49303">
    <property type="entry name" value="beta-Galactosidase/glucuronidase domain"/>
    <property type="match status" value="1"/>
</dbReference>
<keyword evidence="3" id="KW-0326">Glycosidase</keyword>
<dbReference type="InterPro" id="IPR008979">
    <property type="entry name" value="Galactose-bd-like_sf"/>
</dbReference>
<dbReference type="InterPro" id="IPR032311">
    <property type="entry name" value="DUF4982"/>
</dbReference>
<dbReference type="InterPro" id="IPR006104">
    <property type="entry name" value="Glyco_hydro_2_N"/>
</dbReference>
<dbReference type="InterPro" id="IPR006103">
    <property type="entry name" value="Glyco_hydro_2_cat"/>
</dbReference>
<gene>
    <name evidence="9" type="ORF">BD847_3288</name>
</gene>
<evidence type="ECO:0000259" key="5">
    <source>
        <dbReference type="Pfam" id="PF02836"/>
    </source>
</evidence>
<evidence type="ECO:0000313" key="10">
    <source>
        <dbReference type="Proteomes" id="UP000257004"/>
    </source>
</evidence>
<dbReference type="Proteomes" id="UP000257004">
    <property type="component" value="Unassembled WGS sequence"/>
</dbReference>
<dbReference type="Gene3D" id="2.60.120.260">
    <property type="entry name" value="Galactose-binding domain-like"/>
    <property type="match status" value="1"/>
</dbReference>
<reference evidence="9 10" key="1">
    <citation type="submission" date="2018-07" db="EMBL/GenBank/DDBJ databases">
        <title>Genomic Encyclopedia of Archaeal and Bacterial Type Strains, Phase II (KMG-II): from individual species to whole genera.</title>
        <authorList>
            <person name="Goeker M."/>
        </authorList>
    </citation>
    <scope>NUCLEOTIDE SEQUENCE [LARGE SCALE GENOMIC DNA]</scope>
    <source>
        <strain evidence="9 10">DSM 25795</strain>
    </source>
</reference>
<dbReference type="InterPro" id="IPR036156">
    <property type="entry name" value="Beta-gal/glucu_dom_sf"/>
</dbReference>
<protein>
    <submittedName>
        <fullName evidence="9">Beta-galactosidase</fullName>
    </submittedName>
</protein>
<accession>A0A3D9FQA0</accession>
<dbReference type="PROSITE" id="PS00608">
    <property type="entry name" value="GLYCOSYL_HYDROL_F2_2"/>
    <property type="match status" value="1"/>
</dbReference>
<feature type="domain" description="Glycoside hydrolase family 2 immunoglobulin-like beta-sandwich" evidence="4">
    <location>
        <begin position="193"/>
        <end position="295"/>
    </location>
</feature>
<dbReference type="PANTHER" id="PTHR42732">
    <property type="entry name" value="BETA-GALACTOSIDASE"/>
    <property type="match status" value="1"/>
</dbReference>
<feature type="domain" description="Glycoside hydrolase family 2" evidence="8">
    <location>
        <begin position="695"/>
        <end position="796"/>
    </location>
</feature>
<dbReference type="OrthoDB" id="9801077at2"/>
<dbReference type="RefSeq" id="WP_115889269.1">
    <property type="nucleotide sequence ID" value="NZ_QRDQ01000010.1"/>
</dbReference>
<evidence type="ECO:0000259" key="8">
    <source>
        <dbReference type="Pfam" id="PF18565"/>
    </source>
</evidence>
<dbReference type="Pfam" id="PF18565">
    <property type="entry name" value="Glyco_hydro2_C5"/>
    <property type="match status" value="1"/>
</dbReference>
<feature type="domain" description="Glycoside hydrolase family 2 catalytic" evidence="5">
    <location>
        <begin position="303"/>
        <end position="460"/>
    </location>
</feature>
<dbReference type="InterPro" id="IPR023232">
    <property type="entry name" value="Glyco_hydro_2_AS"/>
</dbReference>
<dbReference type="Gene3D" id="3.20.20.80">
    <property type="entry name" value="Glycosidases"/>
    <property type="match status" value="1"/>
</dbReference>
<proteinExistence type="inferred from homology"/>
<dbReference type="SUPFAM" id="SSF49785">
    <property type="entry name" value="Galactose-binding domain-like"/>
    <property type="match status" value="1"/>
</dbReference>
<dbReference type="InterPro" id="IPR040605">
    <property type="entry name" value="Glyco_hydro2_dom5"/>
</dbReference>
<dbReference type="InterPro" id="IPR006101">
    <property type="entry name" value="Glyco_hydro_2"/>
</dbReference>
<dbReference type="InterPro" id="IPR008964">
    <property type="entry name" value="Invasin/intimin_cell_adhesion"/>
</dbReference>
<dbReference type="AlphaFoldDB" id="A0A3D9FQA0"/>
<dbReference type="GO" id="GO:0005975">
    <property type="term" value="P:carbohydrate metabolic process"/>
    <property type="evidence" value="ECO:0007669"/>
    <property type="project" value="InterPro"/>
</dbReference>
<dbReference type="InterPro" id="IPR051913">
    <property type="entry name" value="GH2_Domain-Containing"/>
</dbReference>
<dbReference type="Pfam" id="PF02837">
    <property type="entry name" value="Glyco_hydro_2_N"/>
    <property type="match status" value="1"/>
</dbReference>
<dbReference type="InterPro" id="IPR017853">
    <property type="entry name" value="GH"/>
</dbReference>
<dbReference type="InterPro" id="IPR006102">
    <property type="entry name" value="Ig-like_GH2"/>
</dbReference>
<keyword evidence="2" id="KW-0378">Hydrolase</keyword>
<dbReference type="PRINTS" id="PR00132">
    <property type="entry name" value="GLHYDRLASE2"/>
</dbReference>
<dbReference type="Pfam" id="PF16355">
    <property type="entry name" value="DUF4982"/>
    <property type="match status" value="1"/>
</dbReference>
<evidence type="ECO:0000256" key="3">
    <source>
        <dbReference type="ARBA" id="ARBA00023295"/>
    </source>
</evidence>
<dbReference type="Gene3D" id="2.60.40.10">
    <property type="entry name" value="Immunoglobulins"/>
    <property type="match status" value="3"/>
</dbReference>
<feature type="domain" description="DUF4982" evidence="7">
    <location>
        <begin position="623"/>
        <end position="681"/>
    </location>
</feature>